<keyword evidence="6" id="KW-1133">Transmembrane helix</keyword>
<dbReference type="OrthoDB" id="9805821at2"/>
<sequence length="935" mass="101413">MLRSDFLPRILLSLALAMTLVSVPKVTVQSQSDDAAQKALQLLQTLTPEQRVGQLFLVTFKGSTALADSNIHQLITKYRVGGVVLQAKNNNFIGPVDTILQATELIQSLQTSVWDASANGAESGSAAEVESPYIPLFVGISQEGDNTPNDQVLSGLSPLPNLMAIGATWDTRYAEDVGKVMGRELSAMGFNLYLGPSLDVLDVLQTGSGEDLGTRTFGSDPFWVARMGEAYIRGLHQGSSNQLAVVAKHFPGRGGSDRPSNEEVATVRKSLEQLKQIELAPFFSVTGAAQSVDEVADGLLVSHIRYQGFQGNIRATTRPVSFDQAALEQILSLPDFARWRTSGGIIVSDDLGSPAVRKFYGSAGQSFDARQVVRTAFLAGNDLLYMDEILSTGDEDSFTTVKRVLEFFAQKYREDTAFAQKVDASVLRLLTMKYKMYGEFSLDAVLPLPDDVEQVGTANEIGFEIAQNAATLISPDASELISTLGSPPDQRDRIVFFTDVQGSRQCSTCTEEFVLGKESLMNAVLRLYGPAASGQVQPYNLESYSFSELAGLLDGVTEELPADMETTIRDAQWLVFSMLNSRVDHGGSRALQRILSERPDLLQGKRIVAFAFNAPYFLDATDISKLTAYYGLYSKTPAFVDVAARLLMQEMTPVGSLPVSVPSVGYDLIQVTMPDPKQVIPLLIDLQSPASNMGTPVSPPGDVNPTFSVGDVLPLVTGEIVDHNGHMVPDGTVVRFLFTLGGEGGTAQQIETVTTNGVARATYPIQSQGLLEIRVVSDPATVSQILRLDIRSNQAAAVTAIVPTPVITEAFVPTITPSVVAQATETLLETPKPKPSMDDWLLSMAEIWLAGLLVYWIGNRLLSVKWGSRWGLLAVIGGIISYLGLSVETQQSLSQWQQFDDPIAPFVLLMVGVFAGWIGGLVWWQMEERKSAEEK</sequence>
<dbReference type="InterPro" id="IPR050226">
    <property type="entry name" value="NagZ_Beta-hexosaminidase"/>
</dbReference>
<keyword evidence="6" id="KW-0472">Membrane</keyword>
<dbReference type="EC" id="3.2.1.52" evidence="3"/>
<comment type="similarity">
    <text evidence="2">Belongs to the glycosyl hydrolase 3 family.</text>
</comment>
<dbReference type="GO" id="GO:0009254">
    <property type="term" value="P:peptidoglycan turnover"/>
    <property type="evidence" value="ECO:0007669"/>
    <property type="project" value="TreeGrafter"/>
</dbReference>
<organism evidence="9 10">
    <name type="scientific">Ornatilinea apprima</name>
    <dbReference type="NCBI Taxonomy" id="1134406"/>
    <lineage>
        <taxon>Bacteria</taxon>
        <taxon>Bacillati</taxon>
        <taxon>Chloroflexota</taxon>
        <taxon>Anaerolineae</taxon>
        <taxon>Anaerolineales</taxon>
        <taxon>Anaerolineaceae</taxon>
        <taxon>Ornatilinea</taxon>
    </lineage>
</organism>
<keyword evidence="10" id="KW-1185">Reference proteome</keyword>
<feature type="transmembrane region" description="Helical" evidence="6">
    <location>
        <begin position="903"/>
        <end position="924"/>
    </location>
</feature>
<feature type="chain" id="PRO_5006133204" description="beta-N-acetylhexosaminidase" evidence="7">
    <location>
        <begin position="18"/>
        <end position="935"/>
    </location>
</feature>
<dbReference type="AlphaFoldDB" id="A0A0P6XSW5"/>
<feature type="transmembrane region" description="Helical" evidence="6">
    <location>
        <begin position="870"/>
        <end position="887"/>
    </location>
</feature>
<keyword evidence="6" id="KW-0812">Transmembrane</keyword>
<evidence type="ECO:0000259" key="8">
    <source>
        <dbReference type="Pfam" id="PF00933"/>
    </source>
</evidence>
<dbReference type="STRING" id="1134406.ADN00_11675"/>
<keyword evidence="7" id="KW-0732">Signal</keyword>
<dbReference type="InterPro" id="IPR036962">
    <property type="entry name" value="Glyco_hydro_3_N_sf"/>
</dbReference>
<dbReference type="Gene3D" id="3.20.20.300">
    <property type="entry name" value="Glycoside hydrolase, family 3, N-terminal domain"/>
    <property type="match status" value="1"/>
</dbReference>
<dbReference type="InterPro" id="IPR017853">
    <property type="entry name" value="GH"/>
</dbReference>
<dbReference type="PANTHER" id="PTHR30480:SF13">
    <property type="entry name" value="BETA-HEXOSAMINIDASE"/>
    <property type="match status" value="1"/>
</dbReference>
<reference evidence="9 10" key="1">
    <citation type="submission" date="2015-07" db="EMBL/GenBank/DDBJ databases">
        <title>Genome sequence of Ornatilinea apprima DSM 23815.</title>
        <authorList>
            <person name="Hemp J."/>
            <person name="Ward L.M."/>
            <person name="Pace L.A."/>
            <person name="Fischer W.W."/>
        </authorList>
    </citation>
    <scope>NUCLEOTIDE SEQUENCE [LARGE SCALE GENOMIC DNA]</scope>
    <source>
        <strain evidence="9 10">P3M-1</strain>
    </source>
</reference>
<dbReference type="InterPro" id="IPR001764">
    <property type="entry name" value="Glyco_hydro_3_N"/>
</dbReference>
<evidence type="ECO:0000256" key="3">
    <source>
        <dbReference type="ARBA" id="ARBA00012663"/>
    </source>
</evidence>
<dbReference type="PANTHER" id="PTHR30480">
    <property type="entry name" value="BETA-HEXOSAMINIDASE-RELATED"/>
    <property type="match status" value="1"/>
</dbReference>
<evidence type="ECO:0000256" key="6">
    <source>
        <dbReference type="SAM" id="Phobius"/>
    </source>
</evidence>
<keyword evidence="5" id="KW-0326">Glycosidase</keyword>
<comment type="caution">
    <text evidence="9">The sequence shown here is derived from an EMBL/GenBank/DDBJ whole genome shotgun (WGS) entry which is preliminary data.</text>
</comment>
<gene>
    <name evidence="9" type="ORF">ADN00_11675</name>
</gene>
<dbReference type="EMBL" id="LGCL01000026">
    <property type="protein sequence ID" value="KPL76015.1"/>
    <property type="molecule type" value="Genomic_DNA"/>
</dbReference>
<evidence type="ECO:0000313" key="9">
    <source>
        <dbReference type="EMBL" id="KPL76015.1"/>
    </source>
</evidence>
<evidence type="ECO:0000256" key="4">
    <source>
        <dbReference type="ARBA" id="ARBA00022801"/>
    </source>
</evidence>
<evidence type="ECO:0000256" key="1">
    <source>
        <dbReference type="ARBA" id="ARBA00001231"/>
    </source>
</evidence>
<evidence type="ECO:0000256" key="7">
    <source>
        <dbReference type="SAM" id="SignalP"/>
    </source>
</evidence>
<name>A0A0P6XSW5_9CHLR</name>
<dbReference type="SUPFAM" id="SSF51445">
    <property type="entry name" value="(Trans)glycosidases"/>
    <property type="match status" value="1"/>
</dbReference>
<evidence type="ECO:0000256" key="5">
    <source>
        <dbReference type="ARBA" id="ARBA00023295"/>
    </source>
</evidence>
<evidence type="ECO:0000313" key="10">
    <source>
        <dbReference type="Proteomes" id="UP000050417"/>
    </source>
</evidence>
<dbReference type="GO" id="GO:0005975">
    <property type="term" value="P:carbohydrate metabolic process"/>
    <property type="evidence" value="ECO:0007669"/>
    <property type="project" value="InterPro"/>
</dbReference>
<proteinExistence type="inferred from homology"/>
<accession>A0A0P6XSW5</accession>
<feature type="transmembrane region" description="Helical" evidence="6">
    <location>
        <begin position="840"/>
        <end position="858"/>
    </location>
</feature>
<dbReference type="RefSeq" id="WP_075063195.1">
    <property type="nucleotide sequence ID" value="NZ_LGCL01000026.1"/>
</dbReference>
<feature type="signal peptide" evidence="7">
    <location>
        <begin position="1"/>
        <end position="17"/>
    </location>
</feature>
<dbReference type="Proteomes" id="UP000050417">
    <property type="component" value="Unassembled WGS sequence"/>
</dbReference>
<keyword evidence="4" id="KW-0378">Hydrolase</keyword>
<feature type="domain" description="Glycoside hydrolase family 3 N-terminal" evidence="8">
    <location>
        <begin position="49"/>
        <end position="391"/>
    </location>
</feature>
<comment type="catalytic activity">
    <reaction evidence="1">
        <text>Hydrolysis of terminal non-reducing N-acetyl-D-hexosamine residues in N-acetyl-beta-D-hexosaminides.</text>
        <dbReference type="EC" id="3.2.1.52"/>
    </reaction>
</comment>
<dbReference type="Pfam" id="PF00933">
    <property type="entry name" value="Glyco_hydro_3"/>
    <property type="match status" value="1"/>
</dbReference>
<protein>
    <recommendedName>
        <fullName evidence="3">beta-N-acetylhexosaminidase</fullName>
        <ecNumber evidence="3">3.2.1.52</ecNumber>
    </recommendedName>
</protein>
<dbReference type="GO" id="GO:0004563">
    <property type="term" value="F:beta-N-acetylhexosaminidase activity"/>
    <property type="evidence" value="ECO:0007669"/>
    <property type="project" value="UniProtKB-EC"/>
</dbReference>
<evidence type="ECO:0000256" key="2">
    <source>
        <dbReference type="ARBA" id="ARBA00005336"/>
    </source>
</evidence>